<dbReference type="Proteomes" id="UP000017170">
    <property type="component" value="Unassembled WGS sequence"/>
</dbReference>
<comment type="caution">
    <text evidence="3">The sequence shown here is derived from an EMBL/GenBank/DDBJ whole genome shotgun (WGS) entry which is preliminary data.</text>
</comment>
<dbReference type="GO" id="GO:0016787">
    <property type="term" value="F:hydrolase activity"/>
    <property type="evidence" value="ECO:0007669"/>
    <property type="project" value="UniProtKB-KW"/>
</dbReference>
<dbReference type="InterPro" id="IPR051547">
    <property type="entry name" value="TDP2-like"/>
</dbReference>
<evidence type="ECO:0000313" key="4">
    <source>
        <dbReference type="Proteomes" id="UP000017170"/>
    </source>
</evidence>
<gene>
    <name evidence="3" type="ORF">A33I_19660</name>
</gene>
<dbReference type="InterPro" id="IPR005135">
    <property type="entry name" value="Endo/exonuclease/phosphatase"/>
</dbReference>
<dbReference type="Gene3D" id="3.60.10.10">
    <property type="entry name" value="Endonuclease/exonuclease/phosphatase"/>
    <property type="match status" value="1"/>
</dbReference>
<dbReference type="SUPFAM" id="SSF56219">
    <property type="entry name" value="DNase I-like"/>
    <property type="match status" value="1"/>
</dbReference>
<sequence length="265" mass="30481">MPLKLLTLNVHAWQEENQEKKLDHLAKTIFEEQYDVIALQEVSQHRNQDAADGKVKADNYGLILQKKLKELGSPPYEMVWAPSHFGYEVFEEGIALLTRHPIIKSHDFYVTKSRKMTNWKSRNIVGAVIEIDNKPIHFYSCHLGWWDDTEEPARGQMDELLKQMPADGRVFLMGDFNNHADVRNEGYDYLIQKGLYDTFTLANEKDSGVTVEGKIAGWDQNKQGLRIDLILTNQKANVFSSKVIFNGRNRDIVSDHYGVETVITE</sequence>
<dbReference type="GO" id="GO:0004519">
    <property type="term" value="F:endonuclease activity"/>
    <property type="evidence" value="ECO:0007669"/>
    <property type="project" value="UniProtKB-KW"/>
</dbReference>
<dbReference type="CDD" id="cd09079">
    <property type="entry name" value="RgfB-like"/>
    <property type="match status" value="1"/>
</dbReference>
<dbReference type="PATRIC" id="fig|1188261.3.peg.3490"/>
<keyword evidence="1" id="KW-0378">Hydrolase</keyword>
<keyword evidence="3" id="KW-0255">Endonuclease</keyword>
<name>U6SIV7_9BACI</name>
<dbReference type="Pfam" id="PF03372">
    <property type="entry name" value="Exo_endo_phos"/>
    <property type="match status" value="1"/>
</dbReference>
<keyword evidence="4" id="KW-1185">Reference proteome</keyword>
<evidence type="ECO:0000256" key="1">
    <source>
        <dbReference type="ARBA" id="ARBA00022801"/>
    </source>
</evidence>
<feature type="domain" description="Endonuclease/exonuclease/phosphatase" evidence="2">
    <location>
        <begin position="19"/>
        <end position="256"/>
    </location>
</feature>
<dbReference type="PANTHER" id="PTHR15822">
    <property type="entry name" value="TRAF AND TNF RECEPTOR-ASSOCIATED PROTEIN"/>
    <property type="match status" value="1"/>
</dbReference>
<organism evidence="3 4">
    <name type="scientific">Alkalihalophilus marmarensis DSM 21297</name>
    <dbReference type="NCBI Taxonomy" id="1188261"/>
    <lineage>
        <taxon>Bacteria</taxon>
        <taxon>Bacillati</taxon>
        <taxon>Bacillota</taxon>
        <taxon>Bacilli</taxon>
        <taxon>Bacillales</taxon>
        <taxon>Bacillaceae</taxon>
        <taxon>Alkalihalophilus</taxon>
    </lineage>
</organism>
<dbReference type="InterPro" id="IPR036691">
    <property type="entry name" value="Endo/exonu/phosph_ase_sf"/>
</dbReference>
<keyword evidence="3" id="KW-0540">Nuclease</keyword>
<accession>U6SIV7</accession>
<proteinExistence type="predicted"/>
<dbReference type="PANTHER" id="PTHR15822:SF23">
    <property type="entry name" value="ENDONUCLEASE_EXONUCLEASE_PHOSPHATASE FAMILY PROTEIN"/>
    <property type="match status" value="1"/>
</dbReference>
<dbReference type="EMBL" id="ATAE01000047">
    <property type="protein sequence ID" value="ERN51664.1"/>
    <property type="molecule type" value="Genomic_DNA"/>
</dbReference>
<protein>
    <submittedName>
        <fullName evidence="3">Endonuclease</fullName>
    </submittedName>
</protein>
<evidence type="ECO:0000313" key="3">
    <source>
        <dbReference type="EMBL" id="ERN51664.1"/>
    </source>
</evidence>
<dbReference type="AlphaFoldDB" id="U6SIV7"/>
<reference evidence="3 4" key="1">
    <citation type="journal article" date="2013" name="Genome Announc.">
        <title>Genome Sequence of the Extreme Obligate Alkaliphile Bacillus marmarensis Strain DSM 21297.</title>
        <authorList>
            <person name="Wernick D.G."/>
            <person name="Choi K.Y."/>
            <person name="Tat C.A."/>
            <person name="Lafontaine Rivera J.G."/>
            <person name="Liao J.C."/>
        </authorList>
    </citation>
    <scope>NUCLEOTIDE SEQUENCE [LARGE SCALE GENOMIC DNA]</scope>
    <source>
        <strain evidence="3 4">DSM 21297</strain>
    </source>
</reference>
<evidence type="ECO:0000259" key="2">
    <source>
        <dbReference type="Pfam" id="PF03372"/>
    </source>
</evidence>